<organism evidence="2 3">
    <name type="scientific">Centaurea solstitialis</name>
    <name type="common">yellow star-thistle</name>
    <dbReference type="NCBI Taxonomy" id="347529"/>
    <lineage>
        <taxon>Eukaryota</taxon>
        <taxon>Viridiplantae</taxon>
        <taxon>Streptophyta</taxon>
        <taxon>Embryophyta</taxon>
        <taxon>Tracheophyta</taxon>
        <taxon>Spermatophyta</taxon>
        <taxon>Magnoliopsida</taxon>
        <taxon>eudicotyledons</taxon>
        <taxon>Gunneridae</taxon>
        <taxon>Pentapetalae</taxon>
        <taxon>asterids</taxon>
        <taxon>campanulids</taxon>
        <taxon>Asterales</taxon>
        <taxon>Asteraceae</taxon>
        <taxon>Carduoideae</taxon>
        <taxon>Cardueae</taxon>
        <taxon>Centaureinae</taxon>
        <taxon>Centaurea</taxon>
    </lineage>
</organism>
<dbReference type="PANTHER" id="PTHR46277:SF20">
    <property type="entry name" value="CRAL-TRIO LIPID BINDING DOMAIN, CRAL_TRIO DOMAIN SUPERFAMILY"/>
    <property type="match status" value="1"/>
</dbReference>
<comment type="caution">
    <text evidence="2">The sequence shown here is derived from an EMBL/GenBank/DDBJ whole genome shotgun (WGS) entry which is preliminary data.</text>
</comment>
<dbReference type="Gene3D" id="3.40.525.10">
    <property type="entry name" value="CRAL-TRIO lipid binding domain"/>
    <property type="match status" value="1"/>
</dbReference>
<reference evidence="2" key="1">
    <citation type="submission" date="2023-03" db="EMBL/GenBank/DDBJ databases">
        <title>Chromosome-scale reference genome and RAD-based genetic map of yellow starthistle (Centaurea solstitialis) reveal putative structural variation and QTLs associated with invader traits.</title>
        <authorList>
            <person name="Reatini B."/>
            <person name="Cang F.A."/>
            <person name="Jiang Q."/>
            <person name="Mckibben M.T.W."/>
            <person name="Barker M.S."/>
            <person name="Rieseberg L.H."/>
            <person name="Dlugosch K.M."/>
        </authorList>
    </citation>
    <scope>NUCLEOTIDE SEQUENCE</scope>
    <source>
        <strain evidence="2">CAN-66</strain>
        <tissue evidence="2">Leaf</tissue>
    </source>
</reference>
<evidence type="ECO:0000313" key="2">
    <source>
        <dbReference type="EMBL" id="KAJ9563872.1"/>
    </source>
</evidence>
<dbReference type="PROSITE" id="PS50191">
    <property type="entry name" value="CRAL_TRIO"/>
    <property type="match status" value="1"/>
</dbReference>
<keyword evidence="3" id="KW-1185">Reference proteome</keyword>
<proteinExistence type="predicted"/>
<dbReference type="SMART" id="SM00516">
    <property type="entry name" value="SEC14"/>
    <property type="match status" value="1"/>
</dbReference>
<dbReference type="InterPro" id="IPR036865">
    <property type="entry name" value="CRAL-TRIO_dom_sf"/>
</dbReference>
<evidence type="ECO:0000313" key="3">
    <source>
        <dbReference type="Proteomes" id="UP001172457"/>
    </source>
</evidence>
<feature type="domain" description="CRAL-TRIO" evidence="1">
    <location>
        <begin position="67"/>
        <end position="232"/>
    </location>
</feature>
<dbReference type="SUPFAM" id="SSF46938">
    <property type="entry name" value="CRAL/TRIO N-terminal domain"/>
    <property type="match status" value="1"/>
</dbReference>
<protein>
    <recommendedName>
        <fullName evidence="1">CRAL-TRIO domain-containing protein</fullName>
    </recommendedName>
</protein>
<name>A0AA38WK37_9ASTR</name>
<dbReference type="AlphaFoldDB" id="A0AA38WK37"/>
<dbReference type="Pfam" id="PF00650">
    <property type="entry name" value="CRAL_TRIO"/>
    <property type="match status" value="1"/>
</dbReference>
<sequence>MADDRQLKLTQMKEFIQQLGSSLEKCGDATLERFLIARAMDPNKAAKMFVSWQKWRTSFVPLGFIPDSEVVQQLETRKIFLQGLCSSGHPLMILKAGKHYPAKDQLQFKKFVVHVLDKGIASGIRGNQTGNEKIVAIIDLDQVRYKNVDAHGLISGFQFLQAYYPERLVKLYMLNMPRFFVSVWKMISYFLEKATLDKIMIVTTEEDRKRFVTEVGKEALPEELGGEAKYVALQDVEVPQLPLEC</sequence>
<gene>
    <name evidence="2" type="ORF">OSB04_009032</name>
</gene>
<evidence type="ECO:0000259" key="1">
    <source>
        <dbReference type="PROSITE" id="PS50191"/>
    </source>
</evidence>
<dbReference type="InterPro" id="IPR036273">
    <property type="entry name" value="CRAL/TRIO_N_dom_sf"/>
</dbReference>
<dbReference type="Proteomes" id="UP001172457">
    <property type="component" value="Chromosome 2"/>
</dbReference>
<accession>A0AA38WK37</accession>
<dbReference type="SUPFAM" id="SSF52087">
    <property type="entry name" value="CRAL/TRIO domain"/>
    <property type="match status" value="1"/>
</dbReference>
<dbReference type="EMBL" id="JARYMX010000002">
    <property type="protein sequence ID" value="KAJ9563872.1"/>
    <property type="molecule type" value="Genomic_DNA"/>
</dbReference>
<dbReference type="CDD" id="cd00170">
    <property type="entry name" value="SEC14"/>
    <property type="match status" value="1"/>
</dbReference>
<dbReference type="InterPro" id="IPR001251">
    <property type="entry name" value="CRAL-TRIO_dom"/>
</dbReference>
<dbReference type="PANTHER" id="PTHR46277">
    <property type="entry name" value="OS03G0850700 PROTEIN"/>
    <property type="match status" value="1"/>
</dbReference>